<feature type="region of interest" description="Disordered" evidence="1">
    <location>
        <begin position="1"/>
        <end position="50"/>
    </location>
</feature>
<organism evidence="2 3">
    <name type="scientific">Candidatus Rhodobacter oscarellae</name>
    <dbReference type="NCBI Taxonomy" id="1675527"/>
    <lineage>
        <taxon>Bacteria</taxon>
        <taxon>Pseudomonadati</taxon>
        <taxon>Pseudomonadota</taxon>
        <taxon>Alphaproteobacteria</taxon>
        <taxon>Rhodobacterales</taxon>
        <taxon>Rhodobacter group</taxon>
        <taxon>Rhodobacter</taxon>
    </lineage>
</organism>
<name>A0A0J9EAB4_9RHOB</name>
<dbReference type="EMBL" id="LFTY01000002">
    <property type="protein sequence ID" value="KMW59571.1"/>
    <property type="molecule type" value="Genomic_DNA"/>
</dbReference>
<keyword evidence="3" id="KW-1185">Reference proteome</keyword>
<sequence length="50" mass="5852">MLHQRGRHEDQTGPKALQVASEKRTTPTPNEAKYRRNRVIVPLEKRTDLK</sequence>
<accession>A0A0J9EAB4</accession>
<dbReference type="STRING" id="1675527.AIOL_004553"/>
<evidence type="ECO:0000256" key="1">
    <source>
        <dbReference type="SAM" id="MobiDB-lite"/>
    </source>
</evidence>
<dbReference type="Proteomes" id="UP000037178">
    <property type="component" value="Unassembled WGS sequence"/>
</dbReference>
<comment type="caution">
    <text evidence="2">The sequence shown here is derived from an EMBL/GenBank/DDBJ whole genome shotgun (WGS) entry which is preliminary data.</text>
</comment>
<proteinExistence type="predicted"/>
<dbReference type="PATRIC" id="fig|1675527.3.peg.4762"/>
<dbReference type="AlphaFoldDB" id="A0A0J9EAB4"/>
<gene>
    <name evidence="2" type="ORF">AIOL_004553</name>
</gene>
<evidence type="ECO:0000313" key="2">
    <source>
        <dbReference type="EMBL" id="KMW59571.1"/>
    </source>
</evidence>
<reference evidence="2 3" key="1">
    <citation type="submission" date="2015-06" db="EMBL/GenBank/DDBJ databases">
        <title>Draft genome sequence of an Alphaproteobacteria species associated to the Mediterranean sponge Oscarella lobularis.</title>
        <authorList>
            <person name="Jourda C."/>
            <person name="Santini S."/>
            <person name="Claverie J.-M."/>
        </authorList>
    </citation>
    <scope>NUCLEOTIDE SEQUENCE [LARGE SCALE GENOMIC DNA]</scope>
    <source>
        <strain evidence="2">IGS</strain>
    </source>
</reference>
<evidence type="ECO:0000313" key="3">
    <source>
        <dbReference type="Proteomes" id="UP000037178"/>
    </source>
</evidence>
<protein>
    <submittedName>
        <fullName evidence="2">Uncharacterized protein</fullName>
    </submittedName>
</protein>